<dbReference type="AlphaFoldDB" id="A0A0E0IV54"/>
<evidence type="ECO:0000256" key="1">
    <source>
        <dbReference type="SAM" id="MobiDB-lite"/>
    </source>
</evidence>
<accession>A0A0E0IV54</accession>
<dbReference type="Gene3D" id="1.25.10.10">
    <property type="entry name" value="Leucine-rich Repeat Variant"/>
    <property type="match status" value="1"/>
</dbReference>
<evidence type="ECO:0000313" key="2">
    <source>
        <dbReference type="EnsemblPlants" id="ONIVA10G17590.1"/>
    </source>
</evidence>
<dbReference type="EnsemblPlants" id="ONIVA10G17590.3">
    <property type="protein sequence ID" value="ONIVA10G17590.3"/>
    <property type="gene ID" value="ONIVA10G17590"/>
</dbReference>
<dbReference type="EnsemblPlants" id="ONIVA10G17590.1">
    <property type="protein sequence ID" value="ONIVA10G17590.1"/>
    <property type="gene ID" value="ONIVA10G17590"/>
</dbReference>
<evidence type="ECO:0000313" key="3">
    <source>
        <dbReference type="Proteomes" id="UP000006591"/>
    </source>
</evidence>
<dbReference type="Proteomes" id="UP000006591">
    <property type="component" value="Chromosome 10"/>
</dbReference>
<proteinExistence type="predicted"/>
<dbReference type="STRING" id="4536.A0A0E0IV54"/>
<reference evidence="2" key="1">
    <citation type="submission" date="2015-04" db="UniProtKB">
        <authorList>
            <consortium name="EnsemblPlants"/>
        </authorList>
    </citation>
    <scope>IDENTIFICATION</scope>
    <source>
        <strain evidence="2">SL10</strain>
    </source>
</reference>
<protein>
    <submittedName>
        <fullName evidence="2">Uncharacterized protein</fullName>
    </submittedName>
</protein>
<dbReference type="InterPro" id="IPR011989">
    <property type="entry name" value="ARM-like"/>
</dbReference>
<feature type="region of interest" description="Disordered" evidence="1">
    <location>
        <begin position="1"/>
        <end position="24"/>
    </location>
</feature>
<dbReference type="PANTHER" id="PTHR34065">
    <property type="entry name" value="CELL DIVISION CONTROL PROTEIN 14"/>
    <property type="match status" value="1"/>
</dbReference>
<dbReference type="Gramene" id="ONIVA10G17590.1">
    <property type="protein sequence ID" value="ONIVA10G17590.1"/>
    <property type="gene ID" value="ONIVA10G17590"/>
</dbReference>
<dbReference type="InterPro" id="IPR012535">
    <property type="entry name" value="Cell_div_Cdc14"/>
</dbReference>
<dbReference type="Pfam" id="PF08045">
    <property type="entry name" value="CDC14"/>
    <property type="match status" value="1"/>
</dbReference>
<name>A0A0E0IV54_ORYNI</name>
<dbReference type="Gramene" id="ONIVA10G17590.3">
    <property type="protein sequence ID" value="ONIVA10G17590.3"/>
    <property type="gene ID" value="ONIVA10G17590"/>
</dbReference>
<dbReference type="SUPFAM" id="SSF48371">
    <property type="entry name" value="ARM repeat"/>
    <property type="match status" value="1"/>
</dbReference>
<dbReference type="PANTHER" id="PTHR34065:SF2">
    <property type="entry name" value="OS10G0520900 PROTEIN"/>
    <property type="match status" value="1"/>
</dbReference>
<keyword evidence="3" id="KW-1185">Reference proteome</keyword>
<reference evidence="2" key="2">
    <citation type="submission" date="2018-04" db="EMBL/GenBank/DDBJ databases">
        <title>OnivRS2 (Oryza nivara Reference Sequence Version 2).</title>
        <authorList>
            <person name="Zhang J."/>
            <person name="Kudrna D."/>
            <person name="Lee S."/>
            <person name="Talag J."/>
            <person name="Rajasekar S."/>
            <person name="Welchert J."/>
            <person name="Hsing Y.-I."/>
            <person name="Wing R.A."/>
        </authorList>
    </citation>
    <scope>NUCLEOTIDE SEQUENCE [LARGE SCALE GENOMIC DNA]</scope>
</reference>
<sequence>MPGAAAGDEAAAAAGGRRPTASERRRMYRDLAQSLRCGLRDASAGFSFLRLRGLRALLRALRSAAAADADARLFRHSQALRDLQVVPVLFEHSLRRAQGDAVVTVGQVLGISPAVKLSNPATDSEVALALRVLEGCCLLCRDCAAAAHRYDAVKVLLNILMTRGTLEQKACLDTLLALMVDSSENLMDFKEHEGLDKIGDLVKDTQRDDNVRLKCAEFLLLFSRSASEKGDATFVSCMQEDLKNIVGENCASFMCSKIFFSSTLDSEVTEPELNIHAKHVLDLLDGRQYATVPQQGVVSP</sequence>
<dbReference type="InterPro" id="IPR016024">
    <property type="entry name" value="ARM-type_fold"/>
</dbReference>
<dbReference type="eggNOG" id="ENOG502QSTZ">
    <property type="taxonomic scope" value="Eukaryota"/>
</dbReference>
<organism evidence="2">
    <name type="scientific">Oryza nivara</name>
    <name type="common">Indian wild rice</name>
    <name type="synonym">Oryza sativa f. spontanea</name>
    <dbReference type="NCBI Taxonomy" id="4536"/>
    <lineage>
        <taxon>Eukaryota</taxon>
        <taxon>Viridiplantae</taxon>
        <taxon>Streptophyta</taxon>
        <taxon>Embryophyta</taxon>
        <taxon>Tracheophyta</taxon>
        <taxon>Spermatophyta</taxon>
        <taxon>Magnoliopsida</taxon>
        <taxon>Liliopsida</taxon>
        <taxon>Poales</taxon>
        <taxon>Poaceae</taxon>
        <taxon>BOP clade</taxon>
        <taxon>Oryzoideae</taxon>
        <taxon>Oryzeae</taxon>
        <taxon>Oryzinae</taxon>
        <taxon>Oryza</taxon>
    </lineage>
</organism>
<feature type="compositionally biased region" description="Low complexity" evidence="1">
    <location>
        <begin position="1"/>
        <end position="16"/>
    </location>
</feature>
<dbReference type="OMA" id="VRQCELS"/>